<proteinExistence type="predicted"/>
<dbReference type="PANTHER" id="PTHR46579:SF1">
    <property type="entry name" value="F5_8 TYPE C DOMAIN-CONTAINING PROTEIN"/>
    <property type="match status" value="1"/>
</dbReference>
<accession>A0A2Z6Q5U7</accession>
<dbReference type="Proteomes" id="UP000247702">
    <property type="component" value="Unassembled WGS sequence"/>
</dbReference>
<dbReference type="EMBL" id="BEXD01000222">
    <property type="protein sequence ID" value="GBB85437.1"/>
    <property type="molecule type" value="Genomic_DNA"/>
</dbReference>
<sequence>MSDCSSNSEYSSFTTNKEEEVTLKKIAELKKKITELENTSIIKKEKKNKQEKKLSNRSHLPNFTKREPLNNKSTNKSQPTIIEDDTEFSSDEPKQNPHFILYSIKFPDSFPIDIMHLLYENIPGHMFKHWYGCFYSNNNPGLNMNEYTIQKNIWTTIGQAIERNKKTIPTSFGHPPRNIVTHRNGFKAEEWANWVVLYSMPLLKDYLPKIIMQDPNYEEKFYFPTAIHYLNKSMVNKLKKQYLTCYGNKIILLQKEFSEYGKKYARMQTQNGGSMWQRKNKDFRINYGIAAQMKVDKWAAFKNRAPQFEIQEFYGRVEYYFVHQFNGKTHLMAFVQWTQNVNEDEYGLKFF</sequence>
<reference evidence="2 3" key="1">
    <citation type="submission" date="2017-11" db="EMBL/GenBank/DDBJ databases">
        <title>The genome of Rhizophagus clarus HR1 reveals common genetic basis of auxotrophy among arbuscular mycorrhizal fungi.</title>
        <authorList>
            <person name="Kobayashi Y."/>
        </authorList>
    </citation>
    <scope>NUCLEOTIDE SEQUENCE [LARGE SCALE GENOMIC DNA]</scope>
    <source>
        <strain evidence="2 3">HR1</strain>
    </source>
</reference>
<organism evidence="2 3">
    <name type="scientific">Rhizophagus clarus</name>
    <dbReference type="NCBI Taxonomy" id="94130"/>
    <lineage>
        <taxon>Eukaryota</taxon>
        <taxon>Fungi</taxon>
        <taxon>Fungi incertae sedis</taxon>
        <taxon>Mucoromycota</taxon>
        <taxon>Glomeromycotina</taxon>
        <taxon>Glomeromycetes</taxon>
        <taxon>Glomerales</taxon>
        <taxon>Glomeraceae</taxon>
        <taxon>Rhizophagus</taxon>
    </lineage>
</organism>
<comment type="caution">
    <text evidence="2">The sequence shown here is derived from an EMBL/GenBank/DDBJ whole genome shotgun (WGS) entry which is preliminary data.</text>
</comment>
<feature type="compositionally biased region" description="Polar residues" evidence="1">
    <location>
        <begin position="70"/>
        <end position="79"/>
    </location>
</feature>
<evidence type="ECO:0000313" key="3">
    <source>
        <dbReference type="Proteomes" id="UP000247702"/>
    </source>
</evidence>
<dbReference type="AlphaFoldDB" id="A0A2Z6Q5U7"/>
<gene>
    <name evidence="2" type="ORF">RclHR1_11980005</name>
</gene>
<keyword evidence="3" id="KW-1185">Reference proteome</keyword>
<evidence type="ECO:0000313" key="2">
    <source>
        <dbReference type="EMBL" id="GBB85437.1"/>
    </source>
</evidence>
<protein>
    <submittedName>
        <fullName evidence="2">Uncharacterized protein</fullName>
    </submittedName>
</protein>
<name>A0A2Z6Q5U7_9GLOM</name>
<feature type="region of interest" description="Disordered" evidence="1">
    <location>
        <begin position="41"/>
        <end position="79"/>
    </location>
</feature>
<evidence type="ECO:0000256" key="1">
    <source>
        <dbReference type="SAM" id="MobiDB-lite"/>
    </source>
</evidence>
<dbReference type="PANTHER" id="PTHR46579">
    <property type="entry name" value="F5/8 TYPE C DOMAIN-CONTAINING PROTEIN-RELATED"/>
    <property type="match status" value="1"/>
</dbReference>